<keyword evidence="2" id="KW-0489">Methyltransferase</keyword>
<comment type="caution">
    <text evidence="2">The sequence shown here is derived from an EMBL/GenBank/DDBJ whole genome shotgun (WGS) entry which is preliminary data.</text>
</comment>
<dbReference type="Gene3D" id="3.40.50.150">
    <property type="entry name" value="Vaccinia Virus protein VP39"/>
    <property type="match status" value="1"/>
</dbReference>
<evidence type="ECO:0000313" key="3">
    <source>
        <dbReference type="Proteomes" id="UP000186868"/>
    </source>
</evidence>
<evidence type="ECO:0000313" key="2">
    <source>
        <dbReference type="EMBL" id="OKH23071.1"/>
    </source>
</evidence>
<dbReference type="NCBIfam" id="TIGR01444">
    <property type="entry name" value="fkbM_fam"/>
    <property type="match status" value="1"/>
</dbReference>
<dbReference type="PANTHER" id="PTHR34203">
    <property type="entry name" value="METHYLTRANSFERASE, FKBM FAMILY PROTEIN"/>
    <property type="match status" value="1"/>
</dbReference>
<dbReference type="InterPro" id="IPR052514">
    <property type="entry name" value="SAM-dependent_MTase"/>
</dbReference>
<keyword evidence="2" id="KW-0808">Transferase</keyword>
<dbReference type="GO" id="GO:0032259">
    <property type="term" value="P:methylation"/>
    <property type="evidence" value="ECO:0007669"/>
    <property type="project" value="UniProtKB-KW"/>
</dbReference>
<evidence type="ECO:0000259" key="1">
    <source>
        <dbReference type="Pfam" id="PF05050"/>
    </source>
</evidence>
<dbReference type="Pfam" id="PF05050">
    <property type="entry name" value="Methyltransf_21"/>
    <property type="match status" value="1"/>
</dbReference>
<dbReference type="EMBL" id="MRCB01000011">
    <property type="protein sequence ID" value="OKH23071.1"/>
    <property type="molecule type" value="Genomic_DNA"/>
</dbReference>
<organism evidence="2 3">
    <name type="scientific">Hydrococcus rivularis NIES-593</name>
    <dbReference type="NCBI Taxonomy" id="1921803"/>
    <lineage>
        <taxon>Bacteria</taxon>
        <taxon>Bacillati</taxon>
        <taxon>Cyanobacteriota</taxon>
        <taxon>Cyanophyceae</taxon>
        <taxon>Pleurocapsales</taxon>
        <taxon>Hydrococcaceae</taxon>
        <taxon>Hydrococcus</taxon>
    </lineage>
</organism>
<dbReference type="Proteomes" id="UP000186868">
    <property type="component" value="Unassembled WGS sequence"/>
</dbReference>
<dbReference type="InterPro" id="IPR029063">
    <property type="entry name" value="SAM-dependent_MTases_sf"/>
</dbReference>
<accession>A0A1U7HHN5</accession>
<dbReference type="AlphaFoldDB" id="A0A1U7HHN5"/>
<gene>
    <name evidence="2" type="ORF">NIES593_11320</name>
</gene>
<dbReference type="STRING" id="1921803.NIES593_11320"/>
<feature type="domain" description="Methyltransferase FkbM" evidence="1">
    <location>
        <begin position="60"/>
        <end position="224"/>
    </location>
</feature>
<dbReference type="SUPFAM" id="SSF53335">
    <property type="entry name" value="S-adenosyl-L-methionine-dependent methyltransferases"/>
    <property type="match status" value="1"/>
</dbReference>
<protein>
    <submittedName>
        <fullName evidence="2">Methyltransferase</fullName>
    </submittedName>
</protein>
<dbReference type="GO" id="GO:0008168">
    <property type="term" value="F:methyltransferase activity"/>
    <property type="evidence" value="ECO:0007669"/>
    <property type="project" value="UniProtKB-KW"/>
</dbReference>
<reference evidence="2 3" key="1">
    <citation type="submission" date="2016-11" db="EMBL/GenBank/DDBJ databases">
        <title>Draft Genome Sequences of Nine Cyanobacterial Strains from Diverse Habitats.</title>
        <authorList>
            <person name="Zhu T."/>
            <person name="Hou S."/>
            <person name="Lu X."/>
            <person name="Hess W.R."/>
        </authorList>
    </citation>
    <scope>NUCLEOTIDE SEQUENCE [LARGE SCALE GENOMIC DNA]</scope>
    <source>
        <strain evidence="2 3">NIES-593</strain>
    </source>
</reference>
<dbReference type="InterPro" id="IPR006342">
    <property type="entry name" value="FkbM_mtfrase"/>
</dbReference>
<name>A0A1U7HHN5_9CYAN</name>
<dbReference type="PANTHER" id="PTHR34203:SF15">
    <property type="entry name" value="SLL1173 PROTEIN"/>
    <property type="match status" value="1"/>
</dbReference>
<sequence>MRRIARLGLRNRDVTLGNGVGKGLKFNAAEANPDSALGIYELPMQQVLASHLKPGDTFYDIGANVGFFTVLAAKLVGSSGRVYAFEPVPENADVIRHNVILNNFSNVIILEKAVSDSTGKGKLLLAEHPGGHTLSTVGMPPDLKGSTTVELVSIDDLVTQKTITPPSVIKIDVEGAELDVLRGTFRTLEEFKPILIYEVDDSDREAFMRKSQEIETFVRSRGYTIAHLEEAYSNLGWYVGHAIATPARTESVSR</sequence>
<keyword evidence="3" id="KW-1185">Reference proteome</keyword>
<proteinExistence type="predicted"/>